<organism evidence="1 2">
    <name type="scientific">Streptomyces cynarae</name>
    <dbReference type="NCBI Taxonomy" id="2981134"/>
    <lineage>
        <taxon>Bacteria</taxon>
        <taxon>Bacillati</taxon>
        <taxon>Actinomycetota</taxon>
        <taxon>Actinomycetes</taxon>
        <taxon>Kitasatosporales</taxon>
        <taxon>Streptomycetaceae</taxon>
        <taxon>Streptomyces</taxon>
    </lineage>
</organism>
<sequence length="93" mass="10562">MALRVLVSLHHALDRRLGLTAAQRRDYEDAYGTVWTMVKDLLGHRSEVTTREIYLEPVRGLQIESLLNDEDNPSNSELFADLARRTGLILDVA</sequence>
<evidence type="ECO:0000313" key="1">
    <source>
        <dbReference type="EMBL" id="UXY17443.1"/>
    </source>
</evidence>
<protein>
    <submittedName>
        <fullName evidence="1">Uncharacterized protein</fullName>
    </submittedName>
</protein>
<name>A0ABY6E027_9ACTN</name>
<dbReference type="Proteomes" id="UP001061298">
    <property type="component" value="Chromosome"/>
</dbReference>
<dbReference type="RefSeq" id="WP_263227338.1">
    <property type="nucleotide sequence ID" value="NZ_CP106793.1"/>
</dbReference>
<dbReference type="EMBL" id="CP106793">
    <property type="protein sequence ID" value="UXY17443.1"/>
    <property type="molecule type" value="Genomic_DNA"/>
</dbReference>
<keyword evidence="2" id="KW-1185">Reference proteome</keyword>
<gene>
    <name evidence="1" type="ORF">N8I84_00630</name>
</gene>
<accession>A0ABY6E027</accession>
<reference evidence="1" key="1">
    <citation type="submission" date="2022-10" db="EMBL/GenBank/DDBJ databases">
        <authorList>
            <person name="Mo P."/>
        </authorList>
    </citation>
    <scope>NUCLEOTIDE SEQUENCE</scope>
    <source>
        <strain evidence="1">HUAS 13-4</strain>
    </source>
</reference>
<proteinExistence type="predicted"/>
<evidence type="ECO:0000313" key="2">
    <source>
        <dbReference type="Proteomes" id="UP001061298"/>
    </source>
</evidence>